<dbReference type="EMBL" id="BMAW01106490">
    <property type="protein sequence ID" value="GFT24577.1"/>
    <property type="molecule type" value="Genomic_DNA"/>
</dbReference>
<keyword evidence="2" id="KW-1185">Reference proteome</keyword>
<name>A0A8X6NN04_NEPPI</name>
<accession>A0A8X6NN04</accession>
<dbReference type="AlphaFoldDB" id="A0A8X6NN04"/>
<dbReference type="OrthoDB" id="6449041at2759"/>
<comment type="caution">
    <text evidence="1">The sequence shown here is derived from an EMBL/GenBank/DDBJ whole genome shotgun (WGS) entry which is preliminary data.</text>
</comment>
<evidence type="ECO:0000313" key="1">
    <source>
        <dbReference type="EMBL" id="GFT24577.1"/>
    </source>
</evidence>
<sequence>MWLCDDPVGGLGKDLYGIVQRYFRGDLARFHIPVKHDTPFHDAPFWCLSDGMVNGTGRTHYRHMNMVCELESSFKDIWKYKIRYEFPNNGRAKKCVKI</sequence>
<organism evidence="1 2">
    <name type="scientific">Nephila pilipes</name>
    <name type="common">Giant wood spider</name>
    <name type="synonym">Nephila maculata</name>
    <dbReference type="NCBI Taxonomy" id="299642"/>
    <lineage>
        <taxon>Eukaryota</taxon>
        <taxon>Metazoa</taxon>
        <taxon>Ecdysozoa</taxon>
        <taxon>Arthropoda</taxon>
        <taxon>Chelicerata</taxon>
        <taxon>Arachnida</taxon>
        <taxon>Araneae</taxon>
        <taxon>Araneomorphae</taxon>
        <taxon>Entelegynae</taxon>
        <taxon>Araneoidea</taxon>
        <taxon>Nephilidae</taxon>
        <taxon>Nephila</taxon>
    </lineage>
</organism>
<proteinExistence type="predicted"/>
<dbReference type="Proteomes" id="UP000887013">
    <property type="component" value="Unassembled WGS sequence"/>
</dbReference>
<reference evidence="1" key="1">
    <citation type="submission" date="2020-08" db="EMBL/GenBank/DDBJ databases">
        <title>Multicomponent nature underlies the extraordinary mechanical properties of spider dragline silk.</title>
        <authorList>
            <person name="Kono N."/>
            <person name="Nakamura H."/>
            <person name="Mori M."/>
            <person name="Yoshida Y."/>
            <person name="Ohtoshi R."/>
            <person name="Malay A.D."/>
            <person name="Moran D.A.P."/>
            <person name="Tomita M."/>
            <person name="Numata K."/>
            <person name="Arakawa K."/>
        </authorList>
    </citation>
    <scope>NUCLEOTIDE SEQUENCE</scope>
</reference>
<protein>
    <submittedName>
        <fullName evidence="1">Uncharacterized protein</fullName>
    </submittedName>
</protein>
<gene>
    <name evidence="1" type="ORF">NPIL_239931</name>
</gene>
<evidence type="ECO:0000313" key="2">
    <source>
        <dbReference type="Proteomes" id="UP000887013"/>
    </source>
</evidence>